<dbReference type="Gene3D" id="1.10.760.10">
    <property type="entry name" value="Cytochrome c-like domain"/>
    <property type="match status" value="1"/>
</dbReference>
<protein>
    <submittedName>
        <fullName evidence="6">NPCBM/NEW2 domain-containing protein</fullName>
    </submittedName>
</protein>
<dbReference type="InterPro" id="IPR016024">
    <property type="entry name" value="ARM-type_fold"/>
</dbReference>
<dbReference type="SUPFAM" id="SSF48371">
    <property type="entry name" value="ARM repeat"/>
    <property type="match status" value="1"/>
</dbReference>
<keyword evidence="2 4" id="KW-0479">Metal-binding</keyword>
<name>A0ABW5E3B1_9BACT</name>
<evidence type="ECO:0000256" key="2">
    <source>
        <dbReference type="ARBA" id="ARBA00022723"/>
    </source>
</evidence>
<dbReference type="EMBL" id="JBHUJC010000038">
    <property type="protein sequence ID" value="MFD2277112.1"/>
    <property type="molecule type" value="Genomic_DNA"/>
</dbReference>
<dbReference type="InterPro" id="IPR013222">
    <property type="entry name" value="Glyco_hyd_98_carb-bd"/>
</dbReference>
<gene>
    <name evidence="6" type="ORF">ACFSQZ_11570</name>
</gene>
<accession>A0ABW5E3B1</accession>
<dbReference type="Pfam" id="PF08305">
    <property type="entry name" value="NPCBM"/>
    <property type="match status" value="1"/>
</dbReference>
<proteinExistence type="predicted"/>
<dbReference type="SUPFAM" id="SSF49785">
    <property type="entry name" value="Galactose-binding domain-like"/>
    <property type="match status" value="1"/>
</dbReference>
<dbReference type="SUPFAM" id="SSF46626">
    <property type="entry name" value="Cytochrome c"/>
    <property type="match status" value="1"/>
</dbReference>
<dbReference type="InterPro" id="IPR008979">
    <property type="entry name" value="Galactose-bd-like_sf"/>
</dbReference>
<dbReference type="Gene3D" id="2.120.10.30">
    <property type="entry name" value="TolB, C-terminal domain"/>
    <property type="match status" value="1"/>
</dbReference>
<dbReference type="InterPro" id="IPR055557">
    <property type="entry name" value="DUF7133"/>
</dbReference>
<dbReference type="InterPro" id="IPR038637">
    <property type="entry name" value="NPCBM_sf"/>
</dbReference>
<dbReference type="InterPro" id="IPR011989">
    <property type="entry name" value="ARM-like"/>
</dbReference>
<dbReference type="RefSeq" id="WP_377094842.1">
    <property type="nucleotide sequence ID" value="NZ_JBHSJM010000001.1"/>
</dbReference>
<dbReference type="Pfam" id="PF13646">
    <property type="entry name" value="HEAT_2"/>
    <property type="match status" value="1"/>
</dbReference>
<evidence type="ECO:0000313" key="7">
    <source>
        <dbReference type="Proteomes" id="UP001597297"/>
    </source>
</evidence>
<dbReference type="InterPro" id="IPR011042">
    <property type="entry name" value="6-blade_b-propeller_TolB-like"/>
</dbReference>
<comment type="caution">
    <text evidence="6">The sequence shown here is derived from an EMBL/GenBank/DDBJ whole genome shotgun (WGS) entry which is preliminary data.</text>
</comment>
<evidence type="ECO:0000256" key="1">
    <source>
        <dbReference type="ARBA" id="ARBA00022617"/>
    </source>
</evidence>
<feature type="domain" description="Cytochrome c" evidence="5">
    <location>
        <begin position="869"/>
        <end position="1000"/>
    </location>
</feature>
<dbReference type="SUPFAM" id="SSF50952">
    <property type="entry name" value="Soluble quinoprotein glucose dehydrogenase"/>
    <property type="match status" value="1"/>
</dbReference>
<evidence type="ECO:0000313" key="6">
    <source>
        <dbReference type="EMBL" id="MFD2277112.1"/>
    </source>
</evidence>
<reference evidence="7" key="1">
    <citation type="journal article" date="2019" name="Int. J. Syst. Evol. Microbiol.">
        <title>The Global Catalogue of Microorganisms (GCM) 10K type strain sequencing project: providing services to taxonomists for standard genome sequencing and annotation.</title>
        <authorList>
            <consortium name="The Broad Institute Genomics Platform"/>
            <consortium name="The Broad Institute Genome Sequencing Center for Infectious Disease"/>
            <person name="Wu L."/>
            <person name="Ma J."/>
        </authorList>
    </citation>
    <scope>NUCLEOTIDE SEQUENCE [LARGE SCALE GENOMIC DNA]</scope>
    <source>
        <strain evidence="7">JCM 16545</strain>
    </source>
</reference>
<dbReference type="PROSITE" id="PS51007">
    <property type="entry name" value="CYTC"/>
    <property type="match status" value="1"/>
</dbReference>
<keyword evidence="7" id="KW-1185">Reference proteome</keyword>
<sequence length="1003" mass="108577">MNYLRQIIIIASLSITYVFAGEESDDFKRAVYADATMAPCPAVIAAAPTGEVFVGVDLQGSLGKKVGLGKVVRLVDENADGKADRVTEFAKVDNPRGIVVLGNKVIVLHTTVKDGKYDNQQLSLFEDKDWDGVADGPAKALVTNIGNSKFLQSRGADHCTNNIRYGIDGWIYISVGDFGMVDAEGVDGRKLTMHGGVVRVRPDGTGLEMYMKNTRNVYDVAIDSEMNLFTRENTNDGIGWWTRSSHFIQTGDYGYPSLYTNFPEDMIPAMGEYGAGSGVGALYIEEPQWPVEFKDSVLLADWGHSKIYTHELQPMGATFSNRVKEFMSVSQVTDLDVDGSERLYISAWDGAGYQGNSDKEKPNKGFVTMVAPKGWKYHPFPVLSELSEGKLLELLNTESHTARTYASHELVARGADAEKILSYVQNANNRKSGRIAAIYAYLQIKGVDALTGLEKLLGDAVIREHVIRAMADDAVIAKQANTELIARYLNDSNPRVQAAAVIALGRIGDKRASSVLLPLAASSVEFKKKDRGETVFKTKILSNIGQERPIKVDVENLAQLVLITDQVHHNKYDQAAWLNPIITLKNGKKIDLTEVEPLSVSVDRGILGVNQDCEGNPLSHRGKSVKGIGVHAQAELVYAIPTGAKTFTATGILTQGAKGEGKQKGKVLFAVSEHATKPTETAGYVAANAENPHSVPNPDIILPHLAQKALVALDAEEAVAEAIKSSTGDTYQGALATAKSMHSTKVVEALITKANALSDADQLEVIEVLARLHQKEKSYEGDTWWGTRPKPGGPYYTPVDWAGTSSINAFFSTLLAKQQNQDVIKILKKNKAYVPKFNPRPKASKGPVVKKIGTTAIEDVVLFVSDYKGSAEKGAKIITQVGCAGCHNIDKQGTVKGPDLTKLGKMSFADLSEAILKPGATIAPTWVTLTTSDGTAHIGTIVKEDADEILLHNIAGIPTVVKASDITQRAAGLNMMSLHLTDDLTLPQFGDLLTYIRSLDDSK</sequence>
<organism evidence="6 7">
    <name type="scientific">Rubritalea spongiae</name>
    <dbReference type="NCBI Taxonomy" id="430797"/>
    <lineage>
        <taxon>Bacteria</taxon>
        <taxon>Pseudomonadati</taxon>
        <taxon>Verrucomicrobiota</taxon>
        <taxon>Verrucomicrobiia</taxon>
        <taxon>Verrucomicrobiales</taxon>
        <taxon>Rubritaleaceae</taxon>
        <taxon>Rubritalea</taxon>
    </lineage>
</organism>
<dbReference type="PANTHER" id="PTHR33546">
    <property type="entry name" value="LARGE, MULTIFUNCTIONAL SECRETED PROTEIN-RELATED"/>
    <property type="match status" value="1"/>
</dbReference>
<evidence type="ECO:0000259" key="5">
    <source>
        <dbReference type="PROSITE" id="PS51007"/>
    </source>
</evidence>
<evidence type="ECO:0000256" key="4">
    <source>
        <dbReference type="PROSITE-ProRule" id="PRU00433"/>
    </source>
</evidence>
<dbReference type="InterPro" id="IPR036909">
    <property type="entry name" value="Cyt_c-like_dom_sf"/>
</dbReference>
<dbReference type="InterPro" id="IPR009056">
    <property type="entry name" value="Cyt_c-like_dom"/>
</dbReference>
<dbReference type="PANTHER" id="PTHR33546:SF1">
    <property type="entry name" value="LARGE, MULTIFUNCTIONAL SECRETED PROTEIN"/>
    <property type="match status" value="1"/>
</dbReference>
<evidence type="ECO:0000256" key="3">
    <source>
        <dbReference type="ARBA" id="ARBA00023004"/>
    </source>
</evidence>
<dbReference type="InterPro" id="IPR011041">
    <property type="entry name" value="Quinoprot_gluc/sorb_DH_b-prop"/>
</dbReference>
<dbReference type="Pfam" id="PF00034">
    <property type="entry name" value="Cytochrom_C"/>
    <property type="match status" value="1"/>
</dbReference>
<dbReference type="Gene3D" id="1.25.10.10">
    <property type="entry name" value="Leucine-rich Repeat Variant"/>
    <property type="match status" value="1"/>
</dbReference>
<dbReference type="Gene3D" id="2.60.120.1060">
    <property type="entry name" value="NPCBM/NEW2 domain"/>
    <property type="match status" value="1"/>
</dbReference>
<keyword evidence="1 4" id="KW-0349">Heme</keyword>
<dbReference type="Proteomes" id="UP001597297">
    <property type="component" value="Unassembled WGS sequence"/>
</dbReference>
<dbReference type="Pfam" id="PF23500">
    <property type="entry name" value="DUF7133"/>
    <property type="match status" value="1"/>
</dbReference>
<keyword evidence="3 4" id="KW-0408">Iron</keyword>